<dbReference type="Gene3D" id="3.40.50.1820">
    <property type="entry name" value="alpha/beta hydrolase"/>
    <property type="match status" value="1"/>
</dbReference>
<feature type="domain" description="Serine aminopeptidase S33" evidence="2">
    <location>
        <begin position="535"/>
        <end position="780"/>
    </location>
</feature>
<dbReference type="Pfam" id="PF04385">
    <property type="entry name" value="FAINT"/>
    <property type="match status" value="1"/>
</dbReference>
<dbReference type="OrthoDB" id="360827at2759"/>
<evidence type="ECO:0000259" key="2">
    <source>
        <dbReference type="Pfam" id="PF12146"/>
    </source>
</evidence>
<organism evidence="3 4">
    <name type="scientific">Theileria equi strain WA</name>
    <dbReference type="NCBI Taxonomy" id="1537102"/>
    <lineage>
        <taxon>Eukaryota</taxon>
        <taxon>Sar</taxon>
        <taxon>Alveolata</taxon>
        <taxon>Apicomplexa</taxon>
        <taxon>Aconoidasida</taxon>
        <taxon>Piroplasmida</taxon>
        <taxon>Theileriidae</taxon>
        <taxon>Theileria</taxon>
    </lineage>
</organism>
<dbReference type="SUPFAM" id="SSF53474">
    <property type="entry name" value="alpha/beta-Hydrolases"/>
    <property type="match status" value="1"/>
</dbReference>
<sequence>MNVVVVLLIVCGYFGSFCAKNLGQGSKVQPAVQSNFEAKDAVLDISKIDDEKIDTIIQKPYKLIKSTHFAKNGYRISSVVEGKLSVWKREQFDCDYIIVIRRKKGKKGSRSTNSRLIAVYLKDDEGKKIELHFEKPGSVWKSVDKEDFYDKFHRMVTLSSTLTSVVLSLTGYNSRYLFYSTNSPDFPFAVYAPNVGYRITKVIYHTALGHRDNDFHYVWKKGTGERCVYASFYPRENHKVGYLLIETEDGSIKEKFYIKGRSWGWNSTNKETYIEKLKEAGFDSSTFDNRIVLNVNEPTETHYYKHPYMGNDSDMTLYTVLPGLRLTKIVDDDKQVIWASEKGSYCVFISIFTSKGSPRSFYMLVTDEEHNRDSLYYAKKEDGVWIRIDRYAYYSMFYHPEPSVYTHRNKNLIDDKGNRKVVMSSFRNKDGLKIATYASRVENAKADVILIHGVRSYFASEFGSIAIDWNYKNLDFPLFPDVHKFTKEHFLFDHDMSHGLNYAETYRDVFDYKPYEGQDAFEMMPRCEYIGSGIKFLNDIGYNVYGYDLQSHGFSEGFKPYRRCHVKAYDDYHFDAIQFVSIVKRGKFDDTSEKWDEELLYTDFPNRRKVFFWGNSMGGNITMRAVQEFYKRAKNQNDKLVDGVIGTSPMLNIDTNLDTWYKQWGMHIIRFQTWCHPDRIDYYQPFIDYAESFDLFFRFRDPLFFFKKTTFRSLYALFEGSWDVNKEENLKYYPKDLPTLFINSKKDVICSIVGPYNMMERYLTRETTKLVALEGATHYLAVAQAFVNSAPHFASWLTENTSVRDEL</sequence>
<evidence type="ECO:0000313" key="3">
    <source>
        <dbReference type="EMBL" id="AFZ79477.1"/>
    </source>
</evidence>
<accession>L0AV42</accession>
<dbReference type="KEGG" id="beq:BEWA_023260"/>
<dbReference type="Proteomes" id="UP000031512">
    <property type="component" value="Chromosome 1"/>
</dbReference>
<dbReference type="VEuPathDB" id="PiroplasmaDB:BEWA_023260"/>
<dbReference type="GeneID" id="15807249"/>
<dbReference type="PANTHER" id="PTHR11614">
    <property type="entry name" value="PHOSPHOLIPASE-RELATED"/>
    <property type="match status" value="1"/>
</dbReference>
<dbReference type="RefSeq" id="XP_004829143.1">
    <property type="nucleotide sequence ID" value="XM_004829086.1"/>
</dbReference>
<dbReference type="InterPro" id="IPR029058">
    <property type="entry name" value="AB_hydrolase_fold"/>
</dbReference>
<dbReference type="EMBL" id="CP001669">
    <property type="protein sequence ID" value="AFZ79477.1"/>
    <property type="molecule type" value="Genomic_DNA"/>
</dbReference>
<dbReference type="AlphaFoldDB" id="L0AV42"/>
<dbReference type="InterPro" id="IPR022742">
    <property type="entry name" value="Hydrolase_4"/>
</dbReference>
<dbReference type="eggNOG" id="ENOG502RSYW">
    <property type="taxonomic scope" value="Eukaryota"/>
</dbReference>
<protein>
    <recommendedName>
        <fullName evidence="2">Serine aminopeptidase S33 domain-containing protein</fullName>
    </recommendedName>
</protein>
<dbReference type="InterPro" id="IPR007480">
    <property type="entry name" value="DUF529"/>
</dbReference>
<keyword evidence="4" id="KW-1185">Reference proteome</keyword>
<proteinExistence type="predicted"/>
<dbReference type="InterPro" id="IPR051044">
    <property type="entry name" value="MAG_DAG_Lipase"/>
</dbReference>
<name>L0AV42_THEEQ</name>
<feature type="chain" id="PRO_5003939251" description="Serine aminopeptidase S33 domain-containing protein" evidence="1">
    <location>
        <begin position="20"/>
        <end position="807"/>
    </location>
</feature>
<evidence type="ECO:0000256" key="1">
    <source>
        <dbReference type="SAM" id="SignalP"/>
    </source>
</evidence>
<keyword evidence="1" id="KW-0732">Signal</keyword>
<feature type="signal peptide" evidence="1">
    <location>
        <begin position="1"/>
        <end position="19"/>
    </location>
</feature>
<dbReference type="Pfam" id="PF12146">
    <property type="entry name" value="Hydrolase_4"/>
    <property type="match status" value="1"/>
</dbReference>
<gene>
    <name evidence="3" type="ORF">BEWA_023260</name>
</gene>
<dbReference type="STRING" id="1537102.L0AV42"/>
<reference evidence="3 4" key="1">
    <citation type="journal article" date="2012" name="BMC Genomics">
        <title>Comparative genomic analysis and phylogenetic position of Theileria equi.</title>
        <authorList>
            <person name="Kappmeyer L.S."/>
            <person name="Thiagarajan M."/>
            <person name="Herndon D.R."/>
            <person name="Ramsay J.D."/>
            <person name="Caler E."/>
            <person name="Djikeng A."/>
            <person name="Gillespie J.J."/>
            <person name="Lau A.O."/>
            <person name="Roalson E.H."/>
            <person name="Silva J.C."/>
            <person name="Silva M.G."/>
            <person name="Suarez C.E."/>
            <person name="Ueti M.W."/>
            <person name="Nene V.M."/>
            <person name="Mealey R.H."/>
            <person name="Knowles D.P."/>
            <person name="Brayton K.A."/>
        </authorList>
    </citation>
    <scope>NUCLEOTIDE SEQUENCE [LARGE SCALE GENOMIC DNA]</scope>
    <source>
        <strain evidence="3 4">WA</strain>
    </source>
</reference>
<evidence type="ECO:0000313" key="4">
    <source>
        <dbReference type="Proteomes" id="UP000031512"/>
    </source>
</evidence>